<dbReference type="AlphaFoldDB" id="A0A7R9KV24"/>
<gene>
    <name evidence="2" type="ORF">OSB1V03_LOCUS10379</name>
</gene>
<dbReference type="GO" id="GO:0016485">
    <property type="term" value="P:protein processing"/>
    <property type="evidence" value="ECO:0007669"/>
    <property type="project" value="TreeGrafter"/>
</dbReference>
<protein>
    <recommendedName>
        <fullName evidence="1">Peptidase M13 C-terminal domain-containing protein</fullName>
    </recommendedName>
</protein>
<proteinExistence type="predicted"/>
<dbReference type="EMBL" id="OC862133">
    <property type="protein sequence ID" value="CAD7629965.1"/>
    <property type="molecule type" value="Genomic_DNA"/>
</dbReference>
<dbReference type="SUPFAM" id="SSF55486">
    <property type="entry name" value="Metalloproteases ('zincins'), catalytic domain"/>
    <property type="match status" value="1"/>
</dbReference>
<dbReference type="InterPro" id="IPR024079">
    <property type="entry name" value="MetalloPept_cat_dom_sf"/>
</dbReference>
<reference evidence="2" key="1">
    <citation type="submission" date="2020-11" db="EMBL/GenBank/DDBJ databases">
        <authorList>
            <person name="Tran Van P."/>
        </authorList>
    </citation>
    <scope>NUCLEOTIDE SEQUENCE</scope>
</reference>
<dbReference type="EMBL" id="CAJPIZ010007558">
    <property type="protein sequence ID" value="CAG2110395.1"/>
    <property type="molecule type" value="Genomic_DNA"/>
</dbReference>
<dbReference type="CDD" id="cd08662">
    <property type="entry name" value="M13"/>
    <property type="match status" value="1"/>
</dbReference>
<evidence type="ECO:0000259" key="1">
    <source>
        <dbReference type="Pfam" id="PF01431"/>
    </source>
</evidence>
<dbReference type="PANTHER" id="PTHR11733:SF133">
    <property type="entry name" value="PHOSPHATE-REGULATING NEUTRAL ENDOPEPTIDASE PHEX"/>
    <property type="match status" value="1"/>
</dbReference>
<dbReference type="Gene3D" id="3.40.390.10">
    <property type="entry name" value="Collagenase (Catalytic Domain)"/>
    <property type="match status" value="1"/>
</dbReference>
<dbReference type="Proteomes" id="UP000759131">
    <property type="component" value="Unassembled WGS sequence"/>
</dbReference>
<dbReference type="OrthoDB" id="6419060at2759"/>
<dbReference type="InterPro" id="IPR000718">
    <property type="entry name" value="Peptidase_M13"/>
</dbReference>
<dbReference type="InterPro" id="IPR018497">
    <property type="entry name" value="Peptidase_M13_C"/>
</dbReference>
<feature type="domain" description="Peptidase M13 C-terminal" evidence="1">
    <location>
        <begin position="1"/>
        <end position="176"/>
    </location>
</feature>
<evidence type="ECO:0000313" key="3">
    <source>
        <dbReference type="Proteomes" id="UP000759131"/>
    </source>
</evidence>
<dbReference type="PROSITE" id="PS51885">
    <property type="entry name" value="NEPRILYSIN"/>
    <property type="match status" value="1"/>
</dbReference>
<organism evidence="2">
    <name type="scientific">Medioppia subpectinata</name>
    <dbReference type="NCBI Taxonomy" id="1979941"/>
    <lineage>
        <taxon>Eukaryota</taxon>
        <taxon>Metazoa</taxon>
        <taxon>Ecdysozoa</taxon>
        <taxon>Arthropoda</taxon>
        <taxon>Chelicerata</taxon>
        <taxon>Arachnida</taxon>
        <taxon>Acari</taxon>
        <taxon>Acariformes</taxon>
        <taxon>Sarcoptiformes</taxon>
        <taxon>Oribatida</taxon>
        <taxon>Brachypylina</taxon>
        <taxon>Oppioidea</taxon>
        <taxon>Oppiidae</taxon>
        <taxon>Medioppia</taxon>
    </lineage>
</organism>
<dbReference type="PRINTS" id="PR00786">
    <property type="entry name" value="NEPRILYSIN"/>
</dbReference>
<dbReference type="GO" id="GO:0004222">
    <property type="term" value="F:metalloendopeptidase activity"/>
    <property type="evidence" value="ECO:0007669"/>
    <property type="project" value="InterPro"/>
</dbReference>
<dbReference type="PANTHER" id="PTHR11733">
    <property type="entry name" value="ZINC METALLOPROTEASE FAMILY M13 NEPRILYSIN-RELATED"/>
    <property type="match status" value="1"/>
</dbReference>
<accession>A0A7R9KV24</accession>
<dbReference type="Pfam" id="PF01431">
    <property type="entry name" value="Peptidase_M13"/>
    <property type="match status" value="1"/>
</dbReference>
<dbReference type="GO" id="GO:0005886">
    <property type="term" value="C:plasma membrane"/>
    <property type="evidence" value="ECO:0007669"/>
    <property type="project" value="TreeGrafter"/>
</dbReference>
<keyword evidence="3" id="KW-1185">Reference proteome</keyword>
<sequence>MNFGAIGTVIAHEITHAFDDIGKQFDKYGNNENWWHSTTDTMFKNRTQCLINQYNGYVLQDIATNLNGINTLGENIADNVGVREAFKAYKSYVKQHPKELTLPGLRYTPEQLFWITYGNVWCTQVRPEVSKMFVDKETHSPARFRVIGTLSNLKEFSQSFNCPEGSPMNPLNKCNIW</sequence>
<evidence type="ECO:0000313" key="2">
    <source>
        <dbReference type="EMBL" id="CAD7629965.1"/>
    </source>
</evidence>
<name>A0A7R9KV24_9ACAR</name>